<dbReference type="NCBIfam" id="TIGR00135">
    <property type="entry name" value="gatC"/>
    <property type="match status" value="1"/>
</dbReference>
<gene>
    <name evidence="6" type="primary">gatC</name>
    <name evidence="7" type="ORF">CL176_01535</name>
</gene>
<dbReference type="Pfam" id="PF02686">
    <property type="entry name" value="GatC"/>
    <property type="match status" value="1"/>
</dbReference>
<organism evidence="7 8">
    <name type="scientific">Suicoccus acidiformans</name>
    <dbReference type="NCBI Taxonomy" id="2036206"/>
    <lineage>
        <taxon>Bacteria</taxon>
        <taxon>Bacillati</taxon>
        <taxon>Bacillota</taxon>
        <taxon>Bacilli</taxon>
        <taxon>Lactobacillales</taxon>
        <taxon>Aerococcaceae</taxon>
        <taxon>Suicoccus</taxon>
    </lineage>
</organism>
<sequence>MISRDKVQHIAHLAKLHLTDADLDHMEKEINDTIEMFEALQAVDTEGVEPTYYGNRKRNVMRDDKPIDSGKKEALLANAPDAQDGYIRVPVILEKEDA</sequence>
<dbReference type="Proteomes" id="UP000263232">
    <property type="component" value="Chromosome"/>
</dbReference>
<dbReference type="GO" id="GO:0006450">
    <property type="term" value="P:regulation of translational fidelity"/>
    <property type="evidence" value="ECO:0007669"/>
    <property type="project" value="InterPro"/>
</dbReference>
<comment type="catalytic activity">
    <reaction evidence="5 6">
        <text>L-glutamyl-tRNA(Gln) + L-glutamine + ATP + H2O = L-glutaminyl-tRNA(Gln) + L-glutamate + ADP + phosphate + H(+)</text>
        <dbReference type="Rhea" id="RHEA:17521"/>
        <dbReference type="Rhea" id="RHEA-COMP:9681"/>
        <dbReference type="Rhea" id="RHEA-COMP:9684"/>
        <dbReference type="ChEBI" id="CHEBI:15377"/>
        <dbReference type="ChEBI" id="CHEBI:15378"/>
        <dbReference type="ChEBI" id="CHEBI:29985"/>
        <dbReference type="ChEBI" id="CHEBI:30616"/>
        <dbReference type="ChEBI" id="CHEBI:43474"/>
        <dbReference type="ChEBI" id="CHEBI:58359"/>
        <dbReference type="ChEBI" id="CHEBI:78520"/>
        <dbReference type="ChEBI" id="CHEBI:78521"/>
        <dbReference type="ChEBI" id="CHEBI:456216"/>
    </reaction>
</comment>
<keyword evidence="6" id="KW-0648">Protein biosynthesis</keyword>
<dbReference type="SUPFAM" id="SSF141000">
    <property type="entry name" value="Glu-tRNAGln amidotransferase C subunit"/>
    <property type="match status" value="1"/>
</dbReference>
<dbReference type="GO" id="GO:0050566">
    <property type="term" value="F:asparaginyl-tRNA synthase (glutamine-hydrolyzing) activity"/>
    <property type="evidence" value="ECO:0007669"/>
    <property type="project" value="RHEA"/>
</dbReference>
<dbReference type="PANTHER" id="PTHR15004">
    <property type="entry name" value="GLUTAMYL-TRNA(GLN) AMIDOTRANSFERASE SUBUNIT C, MITOCHONDRIAL"/>
    <property type="match status" value="1"/>
</dbReference>
<evidence type="ECO:0000256" key="1">
    <source>
        <dbReference type="ARBA" id="ARBA00010757"/>
    </source>
</evidence>
<dbReference type="GO" id="GO:0050567">
    <property type="term" value="F:glutaminyl-tRNA synthase (glutamine-hydrolyzing) activity"/>
    <property type="evidence" value="ECO:0007669"/>
    <property type="project" value="UniProtKB-UniRule"/>
</dbReference>
<comment type="subunit">
    <text evidence="2 6">Heterotrimer of A, B and C subunits.</text>
</comment>
<keyword evidence="8" id="KW-1185">Reference proteome</keyword>
<accession>A0A347WI96</accession>
<dbReference type="RefSeq" id="WP_118989727.1">
    <property type="nucleotide sequence ID" value="NZ_CP023434.1"/>
</dbReference>
<dbReference type="GO" id="GO:0070681">
    <property type="term" value="P:glutaminyl-tRNAGln biosynthesis via transamidation"/>
    <property type="evidence" value="ECO:0007669"/>
    <property type="project" value="TreeGrafter"/>
</dbReference>
<keyword evidence="6" id="KW-0547">Nucleotide-binding</keyword>
<dbReference type="HAMAP" id="MF_00122">
    <property type="entry name" value="GatC"/>
    <property type="match status" value="1"/>
</dbReference>
<comment type="similarity">
    <text evidence="1 6">Belongs to the GatC family.</text>
</comment>
<dbReference type="GO" id="GO:0005524">
    <property type="term" value="F:ATP binding"/>
    <property type="evidence" value="ECO:0007669"/>
    <property type="project" value="UniProtKB-KW"/>
</dbReference>
<evidence type="ECO:0000256" key="4">
    <source>
        <dbReference type="ARBA" id="ARBA00047380"/>
    </source>
</evidence>
<dbReference type="EMBL" id="CP023434">
    <property type="protein sequence ID" value="AXY24803.1"/>
    <property type="molecule type" value="Genomic_DNA"/>
</dbReference>
<protein>
    <recommendedName>
        <fullName evidence="6">Aspartyl/glutamyl-tRNA(Asn/Gln) amidotransferase subunit C</fullName>
        <shortName evidence="6">Asp/Glu-ADT subunit C</shortName>
        <ecNumber evidence="6">6.3.5.-</ecNumber>
    </recommendedName>
</protein>
<keyword evidence="6" id="KW-0436">Ligase</keyword>
<dbReference type="InterPro" id="IPR003837">
    <property type="entry name" value="GatC"/>
</dbReference>
<evidence type="ECO:0000256" key="2">
    <source>
        <dbReference type="ARBA" id="ARBA00011123"/>
    </source>
</evidence>
<comment type="catalytic activity">
    <reaction evidence="4 6">
        <text>L-aspartyl-tRNA(Asn) + L-glutamine + ATP + H2O = L-asparaginyl-tRNA(Asn) + L-glutamate + ADP + phosphate + 2 H(+)</text>
        <dbReference type="Rhea" id="RHEA:14513"/>
        <dbReference type="Rhea" id="RHEA-COMP:9674"/>
        <dbReference type="Rhea" id="RHEA-COMP:9677"/>
        <dbReference type="ChEBI" id="CHEBI:15377"/>
        <dbReference type="ChEBI" id="CHEBI:15378"/>
        <dbReference type="ChEBI" id="CHEBI:29985"/>
        <dbReference type="ChEBI" id="CHEBI:30616"/>
        <dbReference type="ChEBI" id="CHEBI:43474"/>
        <dbReference type="ChEBI" id="CHEBI:58359"/>
        <dbReference type="ChEBI" id="CHEBI:78515"/>
        <dbReference type="ChEBI" id="CHEBI:78516"/>
        <dbReference type="ChEBI" id="CHEBI:456216"/>
    </reaction>
</comment>
<keyword evidence="7" id="KW-0808">Transferase</keyword>
<name>A0A347WI96_9LACT</name>
<dbReference type="EC" id="6.3.5.-" evidence="6"/>
<dbReference type="InterPro" id="IPR036113">
    <property type="entry name" value="Asp/Glu-ADT_sf_sub_c"/>
</dbReference>
<reference evidence="7 8" key="1">
    <citation type="submission" date="2017-09" db="EMBL/GenBank/DDBJ databases">
        <title>Complete genome sequence of Oxytococcus suis strain ZY16052.</title>
        <authorList>
            <person name="Li F."/>
        </authorList>
    </citation>
    <scope>NUCLEOTIDE SEQUENCE [LARGE SCALE GENOMIC DNA]</scope>
    <source>
        <strain evidence="7 8">ZY16052</strain>
    </source>
</reference>
<dbReference type="GO" id="GO:0006412">
    <property type="term" value="P:translation"/>
    <property type="evidence" value="ECO:0007669"/>
    <property type="project" value="UniProtKB-UniRule"/>
</dbReference>
<dbReference type="GO" id="GO:0016740">
    <property type="term" value="F:transferase activity"/>
    <property type="evidence" value="ECO:0007669"/>
    <property type="project" value="UniProtKB-KW"/>
</dbReference>
<dbReference type="AlphaFoldDB" id="A0A347WI96"/>
<dbReference type="Gene3D" id="1.10.20.60">
    <property type="entry name" value="Glu-tRNAGln amidotransferase C subunit, N-terminal domain"/>
    <property type="match status" value="1"/>
</dbReference>
<proteinExistence type="inferred from homology"/>
<evidence type="ECO:0000256" key="6">
    <source>
        <dbReference type="HAMAP-Rule" id="MF_00122"/>
    </source>
</evidence>
<dbReference type="KEGG" id="abae:CL176_01535"/>
<comment type="function">
    <text evidence="3 6">Allows the formation of correctly charged Asn-tRNA(Asn) or Gln-tRNA(Gln) through the transamidation of misacylated Asp-tRNA(Asn) or Glu-tRNA(Gln) in organisms which lack either or both of asparaginyl-tRNA or glutaminyl-tRNA synthetases. The reaction takes place in the presence of glutamine and ATP through an activated phospho-Asp-tRNA(Asn) or phospho-Glu-tRNA(Gln).</text>
</comment>
<evidence type="ECO:0000313" key="7">
    <source>
        <dbReference type="EMBL" id="AXY24803.1"/>
    </source>
</evidence>
<evidence type="ECO:0000313" key="8">
    <source>
        <dbReference type="Proteomes" id="UP000263232"/>
    </source>
</evidence>
<evidence type="ECO:0000256" key="3">
    <source>
        <dbReference type="ARBA" id="ARBA00024799"/>
    </source>
</evidence>
<keyword evidence="6" id="KW-0067">ATP-binding</keyword>
<dbReference type="PANTHER" id="PTHR15004:SF0">
    <property type="entry name" value="GLUTAMYL-TRNA(GLN) AMIDOTRANSFERASE SUBUNIT C, MITOCHONDRIAL"/>
    <property type="match status" value="1"/>
</dbReference>
<evidence type="ECO:0000256" key="5">
    <source>
        <dbReference type="ARBA" id="ARBA00047913"/>
    </source>
</evidence>
<dbReference type="OrthoDB" id="9813938at2"/>